<proteinExistence type="predicted"/>
<keyword evidence="3" id="KW-1185">Reference proteome</keyword>
<name>A0ABQ7B3U2_BRACR</name>
<evidence type="ECO:0000313" key="3">
    <source>
        <dbReference type="Proteomes" id="UP000266723"/>
    </source>
</evidence>
<sequence>MEETAARIIAAAVEAQQHNQNVSIPQISSAATDRVVNAANSQSVMLAPNVILFLASSAAPTTKHRCRPPKAKKQNPSPRLLAGTSSRKHNLAKAHASPGDKNIS</sequence>
<comment type="caution">
    <text evidence="2">The sequence shown here is derived from an EMBL/GenBank/DDBJ whole genome shotgun (WGS) entry which is preliminary data.</text>
</comment>
<feature type="region of interest" description="Disordered" evidence="1">
    <location>
        <begin position="61"/>
        <end position="104"/>
    </location>
</feature>
<organism evidence="2 3">
    <name type="scientific">Brassica cretica</name>
    <name type="common">Mustard</name>
    <dbReference type="NCBI Taxonomy" id="69181"/>
    <lineage>
        <taxon>Eukaryota</taxon>
        <taxon>Viridiplantae</taxon>
        <taxon>Streptophyta</taxon>
        <taxon>Embryophyta</taxon>
        <taxon>Tracheophyta</taxon>
        <taxon>Spermatophyta</taxon>
        <taxon>Magnoliopsida</taxon>
        <taxon>eudicotyledons</taxon>
        <taxon>Gunneridae</taxon>
        <taxon>Pentapetalae</taxon>
        <taxon>rosids</taxon>
        <taxon>malvids</taxon>
        <taxon>Brassicales</taxon>
        <taxon>Brassicaceae</taxon>
        <taxon>Brassiceae</taxon>
        <taxon>Brassica</taxon>
    </lineage>
</organism>
<evidence type="ECO:0000313" key="2">
    <source>
        <dbReference type="EMBL" id="KAF3520967.1"/>
    </source>
</evidence>
<reference evidence="2 3" key="1">
    <citation type="journal article" date="2020" name="BMC Genomics">
        <title>Intraspecific diversification of the crop wild relative Brassica cretica Lam. using demographic model selection.</title>
        <authorList>
            <person name="Kioukis A."/>
            <person name="Michalopoulou V.A."/>
            <person name="Briers L."/>
            <person name="Pirintsos S."/>
            <person name="Studholme D.J."/>
            <person name="Pavlidis P."/>
            <person name="Sarris P.F."/>
        </authorList>
    </citation>
    <scope>NUCLEOTIDE SEQUENCE [LARGE SCALE GENOMIC DNA]</scope>
    <source>
        <strain evidence="3">cv. PFS-1207/04</strain>
    </source>
</reference>
<feature type="compositionally biased region" description="Basic residues" evidence="1">
    <location>
        <begin position="62"/>
        <end position="73"/>
    </location>
</feature>
<evidence type="ECO:0008006" key="4">
    <source>
        <dbReference type="Google" id="ProtNLM"/>
    </source>
</evidence>
<accession>A0ABQ7B3U2</accession>
<evidence type="ECO:0000256" key="1">
    <source>
        <dbReference type="SAM" id="MobiDB-lite"/>
    </source>
</evidence>
<dbReference type="Proteomes" id="UP000266723">
    <property type="component" value="Unassembled WGS sequence"/>
</dbReference>
<gene>
    <name evidence="2" type="ORF">DY000_02063449</name>
</gene>
<protein>
    <recommendedName>
        <fullName evidence="4">SMP domain-containing protein</fullName>
    </recommendedName>
</protein>
<dbReference type="EMBL" id="QGKV02001556">
    <property type="protein sequence ID" value="KAF3520967.1"/>
    <property type="molecule type" value="Genomic_DNA"/>
</dbReference>